<proteinExistence type="predicted"/>
<reference evidence="2 3" key="1">
    <citation type="journal article" date="2018" name="ACS Chem. Biol.">
        <title>Ketoreductase domain dysfunction expands chemodiversity: malyngamide biosynthesis in the cyanobacterium Okeania hirsuta.</title>
        <authorList>
            <person name="Moss N.A."/>
            <person name="Leao T."/>
            <person name="Rankin M."/>
            <person name="McCullough T.M."/>
            <person name="Qu P."/>
            <person name="Korobeynikov A."/>
            <person name="Smith J.L."/>
            <person name="Gerwick L."/>
            <person name="Gerwick W.H."/>
        </authorList>
    </citation>
    <scope>NUCLEOTIDE SEQUENCE [LARGE SCALE GENOMIC DNA]</scope>
    <source>
        <strain evidence="2 3">PAB10Feb10-1</strain>
    </source>
</reference>
<dbReference type="InterPro" id="IPR001343">
    <property type="entry name" value="Hemolysn_Ca-bd"/>
</dbReference>
<comment type="caution">
    <text evidence="2">The sequence shown here is derived from an EMBL/GenBank/DDBJ whole genome shotgun (WGS) entry which is preliminary data.</text>
</comment>
<dbReference type="GO" id="GO:0005509">
    <property type="term" value="F:calcium ion binding"/>
    <property type="evidence" value="ECO:0007669"/>
    <property type="project" value="InterPro"/>
</dbReference>
<evidence type="ECO:0000256" key="1">
    <source>
        <dbReference type="SAM" id="MobiDB-lite"/>
    </source>
</evidence>
<evidence type="ECO:0000313" key="2">
    <source>
        <dbReference type="EMBL" id="RQH27984.1"/>
    </source>
</evidence>
<organism evidence="2 3">
    <name type="scientific">Okeania hirsuta</name>
    <dbReference type="NCBI Taxonomy" id="1458930"/>
    <lineage>
        <taxon>Bacteria</taxon>
        <taxon>Bacillati</taxon>
        <taxon>Cyanobacteriota</taxon>
        <taxon>Cyanophyceae</taxon>
        <taxon>Oscillatoriophycideae</taxon>
        <taxon>Oscillatoriales</taxon>
        <taxon>Microcoleaceae</taxon>
        <taxon>Okeania</taxon>
    </lineage>
</organism>
<accession>A0A3N6R7H3</accession>
<dbReference type="AlphaFoldDB" id="A0A3N6R7H3"/>
<dbReference type="SUPFAM" id="SSF51120">
    <property type="entry name" value="beta-Roll"/>
    <property type="match status" value="2"/>
</dbReference>
<feature type="region of interest" description="Disordered" evidence="1">
    <location>
        <begin position="1"/>
        <end position="34"/>
    </location>
</feature>
<dbReference type="PRINTS" id="PR00313">
    <property type="entry name" value="CABNDNGRPT"/>
</dbReference>
<evidence type="ECO:0000313" key="3">
    <source>
        <dbReference type="Proteomes" id="UP000269154"/>
    </source>
</evidence>
<name>A0A3N6R7H3_9CYAN</name>
<keyword evidence="3" id="KW-1185">Reference proteome</keyword>
<dbReference type="Gene3D" id="2.150.10.10">
    <property type="entry name" value="Serralysin-like metalloprotease, C-terminal"/>
    <property type="match status" value="1"/>
</dbReference>
<sequence>MTGTESDDLHGGANADTFFLGEVPQPQEPEDPGKAKFTGIDWLNLGLSIAGDVSDLAFQYFGWNKLTKEVVPMVFDIGKSIVGGIEDPSAIPTVPLPKTGTYATIKDFNPREDVVFIPLAPTGKANVFISEDTNTTSTLSFKYNSEDGDKTFATLELATPSDIFGQGTNSISRAGQTSIRETLIDNALIIDSNGATQGLYNGTTLPIESKDLENLGSNRFLVLGAYSGLQLEGKGGIDYQYGTNFGDIISGYNLDPNDDIQSDPASVDNDQLRGFNGDDVFLGGAGADIIKGDDGLDTSSYIHSTAGVTVDLTNKPNNTYVEVANDGFGGKDKLYSIENIIGSDYDDEITGDNKPNVLGSAQGDDILTGNGDEDTFILSSGTNTITDFNPSQDKIQIDVKAYYENNQSVDFDATHSDTTNTLTISLAGQDAAILENISNSQVANALQKIEFIGEENNTIVMGDDDNNTGLGGSFSSQYIYGGGGQDGLRALRSKDVLLGGDGDDYLDGSQQADILIGGAGADTFTLYNFAGGYFSGGQWVRNVAPDSIMDFTAAEGDQINILTSHFDGLSSLSDLAYDNNSNELSFNDSVIAILENESGFDPNSHVSLF</sequence>
<protein>
    <submittedName>
        <fullName evidence="2">Calcium-binding protein</fullName>
    </submittedName>
</protein>
<gene>
    <name evidence="2" type="ORF">D5R40_26240</name>
</gene>
<dbReference type="Pfam" id="PF00353">
    <property type="entry name" value="HemolysinCabind"/>
    <property type="match status" value="3"/>
</dbReference>
<dbReference type="EMBL" id="RCBY01000223">
    <property type="protein sequence ID" value="RQH27984.1"/>
    <property type="molecule type" value="Genomic_DNA"/>
</dbReference>
<dbReference type="Proteomes" id="UP000269154">
    <property type="component" value="Unassembled WGS sequence"/>
</dbReference>
<dbReference type="InterPro" id="IPR011049">
    <property type="entry name" value="Serralysin-like_metalloprot_C"/>
</dbReference>